<evidence type="ECO:0000313" key="20">
    <source>
        <dbReference type="Proteomes" id="UP001054889"/>
    </source>
</evidence>
<evidence type="ECO:0000256" key="1">
    <source>
        <dbReference type="ARBA" id="ARBA00001946"/>
    </source>
</evidence>
<comment type="catalytic activity">
    <reaction evidence="14">
        <text>CDP-choline + H2O = phosphocholine + CMP + 2 H(+)</text>
        <dbReference type="Rhea" id="RHEA:32487"/>
        <dbReference type="ChEBI" id="CHEBI:15377"/>
        <dbReference type="ChEBI" id="CHEBI:15378"/>
        <dbReference type="ChEBI" id="CHEBI:58779"/>
        <dbReference type="ChEBI" id="CHEBI:60377"/>
        <dbReference type="ChEBI" id="CHEBI:295975"/>
        <dbReference type="EC" id="3.6.1.53"/>
    </reaction>
</comment>
<dbReference type="EC" id="3.6.1.53" evidence="6"/>
<dbReference type="GO" id="GO:0047631">
    <property type="term" value="F:ADP-ribose diphosphatase activity"/>
    <property type="evidence" value="ECO:0007669"/>
    <property type="project" value="UniProtKB-EC"/>
</dbReference>
<dbReference type="EC" id="3.6.1.13" evidence="5"/>
<evidence type="ECO:0000256" key="5">
    <source>
        <dbReference type="ARBA" id="ARBA00012453"/>
    </source>
</evidence>
<dbReference type="PANTHER" id="PTHR16509:SF6">
    <property type="entry name" value="MANGANESE-DEPENDENT ADP-RIBOSE_CDP-ALCOHOL DIPHOSPHATASE"/>
    <property type="match status" value="1"/>
</dbReference>
<proteinExistence type="inferred from homology"/>
<dbReference type="AlphaFoldDB" id="A0AAV5CMH6"/>
<dbReference type="EMBL" id="BQKI01000007">
    <property type="protein sequence ID" value="GJM99573.1"/>
    <property type="molecule type" value="Genomic_DNA"/>
</dbReference>
<reference evidence="19" key="1">
    <citation type="journal article" date="2018" name="DNA Res.">
        <title>Multiple hybrid de novo genome assembly of finger millet, an orphan allotetraploid crop.</title>
        <authorList>
            <person name="Hatakeyama M."/>
            <person name="Aluri S."/>
            <person name="Balachadran M.T."/>
            <person name="Sivarajan S.R."/>
            <person name="Patrignani A."/>
            <person name="Gruter S."/>
            <person name="Poveda L."/>
            <person name="Shimizu-Inatsugi R."/>
            <person name="Baeten J."/>
            <person name="Francoijs K.J."/>
            <person name="Nataraja K.N."/>
            <person name="Reddy Y.A.N."/>
            <person name="Phadnis S."/>
            <person name="Ravikumar R.L."/>
            <person name="Schlapbach R."/>
            <person name="Sreeman S.M."/>
            <person name="Shimizu K.K."/>
        </authorList>
    </citation>
    <scope>NUCLEOTIDE SEQUENCE</scope>
</reference>
<reference evidence="19" key="2">
    <citation type="submission" date="2021-12" db="EMBL/GenBank/DDBJ databases">
        <title>Resequencing data analysis of finger millet.</title>
        <authorList>
            <person name="Hatakeyama M."/>
            <person name="Aluri S."/>
            <person name="Balachadran M.T."/>
            <person name="Sivarajan S.R."/>
            <person name="Poveda L."/>
            <person name="Shimizu-Inatsugi R."/>
            <person name="Schlapbach R."/>
            <person name="Sreeman S.M."/>
            <person name="Shimizu K.K."/>
        </authorList>
    </citation>
    <scope>NUCLEOTIDE SEQUENCE</scope>
</reference>
<evidence type="ECO:0000259" key="18">
    <source>
        <dbReference type="Pfam" id="PF00149"/>
    </source>
</evidence>
<comment type="similarity">
    <text evidence="2">Belongs to the ADPRibase-Mn family.</text>
</comment>
<evidence type="ECO:0000256" key="17">
    <source>
        <dbReference type="SAM" id="MobiDB-lite"/>
    </source>
</evidence>
<comment type="subunit">
    <text evidence="3">Monomer.</text>
</comment>
<comment type="caution">
    <text evidence="19">The sequence shown here is derived from an EMBL/GenBank/DDBJ whole genome shotgun (WGS) entry which is preliminary data.</text>
</comment>
<protein>
    <recommendedName>
        <fullName evidence="7">Manganese-dependent ADP-ribose/CDP-alcohol diphosphatase</fullName>
        <ecNumber evidence="5">3.6.1.13</ecNumber>
        <ecNumber evidence="4">3.6.1.16</ecNumber>
        <ecNumber evidence="6">3.6.1.53</ecNumber>
    </recommendedName>
    <alternativeName>
        <fullName evidence="12">ADPRibase-Mn</fullName>
    </alternativeName>
    <alternativeName>
        <fullName evidence="11">CDP-choline phosphohydrolase</fullName>
    </alternativeName>
</protein>
<dbReference type="SUPFAM" id="SSF56300">
    <property type="entry name" value="Metallo-dependent phosphatases"/>
    <property type="match status" value="2"/>
</dbReference>
<evidence type="ECO:0000256" key="4">
    <source>
        <dbReference type="ARBA" id="ARBA00012443"/>
    </source>
</evidence>
<comment type="cofactor">
    <cofactor evidence="1">
        <name>Mg(2+)</name>
        <dbReference type="ChEBI" id="CHEBI:18420"/>
    </cofactor>
</comment>
<feature type="region of interest" description="Disordered" evidence="17">
    <location>
        <begin position="215"/>
        <end position="242"/>
    </location>
</feature>
<sequence>MGAANGVAAIQAPANKAAPFFSFGVIADVQYADIPDGRSFYGVPRYYRHSLAVLRRAVTSWNNTQTQPGGVSFCINFGDIVDRHCPKDKSLSAVREVLDAFGELAGGRPTYHMLGNHCLYNLPRTELLPLLNMPTNSSDSDRAYYDISPCPGFRIVVLDAYDFSALGRAQDHPTATAALRFLEENNPNADKNSSDGLAGTARRFVAYNGGVGARGEGRRVRPPANGPRRGVPGVAPVELQRGDGRRPPVLEMAAANGIAVNGSAKAPLFSFGVIADVQYADIPDGRSFLGVPRYYRHSISVLQRAVSRWNTHNNLKFAINFGDIIDGFCPKDKSLWAVQKVLDEFDKFQGPTYHMFGNHCLYNLPRSKLVSLLKMPTEFDRAYYDFSPCPEFRIVVLDAYDFSCLGWPQDHPVTAAALKLLDEKNPNSDKNSPEGLVGVHRRFVKFNGAVGKEQLSWLNDVLQDASTNKQNVILCSHLPMDPGASSPAALMWNYDEVMSVVRLYNCVKACFAGHDHKGGHSIDSHGVHHRTLEAALECPPGTSAFGHVEVYPDKLLLIGSDRMADTEICF</sequence>
<evidence type="ECO:0000256" key="7">
    <source>
        <dbReference type="ARBA" id="ARBA00016378"/>
    </source>
</evidence>
<dbReference type="InterPro" id="IPR029052">
    <property type="entry name" value="Metallo-depent_PP-like"/>
</dbReference>
<keyword evidence="9" id="KW-0378">Hydrolase</keyword>
<evidence type="ECO:0000256" key="14">
    <source>
        <dbReference type="ARBA" id="ARBA00047636"/>
    </source>
</evidence>
<feature type="domain" description="Calcineurin-like phosphoesterase" evidence="18">
    <location>
        <begin position="271"/>
        <end position="517"/>
    </location>
</feature>
<dbReference type="PANTHER" id="PTHR16509">
    <property type="match status" value="1"/>
</dbReference>
<dbReference type="Gene3D" id="3.60.21.10">
    <property type="match status" value="2"/>
</dbReference>
<evidence type="ECO:0000256" key="8">
    <source>
        <dbReference type="ARBA" id="ARBA00022723"/>
    </source>
</evidence>
<keyword evidence="10" id="KW-0862">Zinc</keyword>
<name>A0AAV5CMH6_ELECO</name>
<comment type="catalytic activity">
    <reaction evidence="13">
        <text>CDP-glycerol + H2O = sn-glycerol 3-phosphate + CMP + 2 H(+)</text>
        <dbReference type="Rhea" id="RHEA:21692"/>
        <dbReference type="ChEBI" id="CHEBI:15377"/>
        <dbReference type="ChEBI" id="CHEBI:15378"/>
        <dbReference type="ChEBI" id="CHEBI:57597"/>
        <dbReference type="ChEBI" id="CHEBI:58311"/>
        <dbReference type="ChEBI" id="CHEBI:60377"/>
        <dbReference type="EC" id="3.6.1.16"/>
    </reaction>
</comment>
<evidence type="ECO:0000256" key="13">
    <source>
        <dbReference type="ARBA" id="ARBA00047486"/>
    </source>
</evidence>
<evidence type="ECO:0000313" key="19">
    <source>
        <dbReference type="EMBL" id="GJM99573.1"/>
    </source>
</evidence>
<evidence type="ECO:0000256" key="10">
    <source>
        <dbReference type="ARBA" id="ARBA00022833"/>
    </source>
</evidence>
<evidence type="ECO:0000256" key="3">
    <source>
        <dbReference type="ARBA" id="ARBA00011245"/>
    </source>
</evidence>
<dbReference type="Pfam" id="PF00149">
    <property type="entry name" value="Metallophos"/>
    <property type="match status" value="1"/>
</dbReference>
<evidence type="ECO:0000256" key="6">
    <source>
        <dbReference type="ARBA" id="ARBA00012529"/>
    </source>
</evidence>
<evidence type="ECO:0000256" key="2">
    <source>
        <dbReference type="ARBA" id="ARBA00006362"/>
    </source>
</evidence>
<dbReference type="Proteomes" id="UP001054889">
    <property type="component" value="Unassembled WGS sequence"/>
</dbReference>
<comment type="catalytic activity">
    <reaction evidence="16">
        <text>ADP-D-ribose + H2O = D-ribose 5-phosphate + AMP + 2 H(+)</text>
        <dbReference type="Rhea" id="RHEA:10412"/>
        <dbReference type="ChEBI" id="CHEBI:15377"/>
        <dbReference type="ChEBI" id="CHEBI:15378"/>
        <dbReference type="ChEBI" id="CHEBI:57967"/>
        <dbReference type="ChEBI" id="CHEBI:78346"/>
        <dbReference type="ChEBI" id="CHEBI:456215"/>
        <dbReference type="EC" id="3.6.1.13"/>
    </reaction>
</comment>
<accession>A0AAV5CMH6</accession>
<evidence type="ECO:0000256" key="9">
    <source>
        <dbReference type="ARBA" id="ARBA00022801"/>
    </source>
</evidence>
<evidence type="ECO:0000256" key="11">
    <source>
        <dbReference type="ARBA" id="ARBA00030848"/>
    </source>
</evidence>
<evidence type="ECO:0000256" key="16">
    <source>
        <dbReference type="ARBA" id="ARBA00049546"/>
    </source>
</evidence>
<dbReference type="GO" id="GO:0047734">
    <property type="term" value="F:CDP-glycerol diphosphatase activity"/>
    <property type="evidence" value="ECO:0007669"/>
    <property type="project" value="UniProtKB-EC"/>
</dbReference>
<keyword evidence="20" id="KW-1185">Reference proteome</keyword>
<keyword evidence="8" id="KW-0479">Metal-binding</keyword>
<dbReference type="InterPro" id="IPR004843">
    <property type="entry name" value="Calcineurin-like_PHP"/>
</dbReference>
<dbReference type="GO" id="GO:0030145">
    <property type="term" value="F:manganese ion binding"/>
    <property type="evidence" value="ECO:0007669"/>
    <property type="project" value="TreeGrafter"/>
</dbReference>
<dbReference type="GO" id="GO:0008663">
    <property type="term" value="F:2',3'-cyclic-nucleotide 2'-phosphodiesterase activity"/>
    <property type="evidence" value="ECO:0007669"/>
    <property type="project" value="TreeGrafter"/>
</dbReference>
<dbReference type="EC" id="3.6.1.16" evidence="4"/>
<dbReference type="InterPro" id="IPR041869">
    <property type="entry name" value="MPP_ADPRM"/>
</dbReference>
<evidence type="ECO:0000256" key="15">
    <source>
        <dbReference type="ARBA" id="ARBA00047894"/>
    </source>
</evidence>
<evidence type="ECO:0000256" key="12">
    <source>
        <dbReference type="ARBA" id="ARBA00032579"/>
    </source>
</evidence>
<organism evidence="19 20">
    <name type="scientific">Eleusine coracana subsp. coracana</name>
    <dbReference type="NCBI Taxonomy" id="191504"/>
    <lineage>
        <taxon>Eukaryota</taxon>
        <taxon>Viridiplantae</taxon>
        <taxon>Streptophyta</taxon>
        <taxon>Embryophyta</taxon>
        <taxon>Tracheophyta</taxon>
        <taxon>Spermatophyta</taxon>
        <taxon>Magnoliopsida</taxon>
        <taxon>Liliopsida</taxon>
        <taxon>Poales</taxon>
        <taxon>Poaceae</taxon>
        <taxon>PACMAD clade</taxon>
        <taxon>Chloridoideae</taxon>
        <taxon>Cynodonteae</taxon>
        <taxon>Eleusininae</taxon>
        <taxon>Eleusine</taxon>
    </lineage>
</organism>
<gene>
    <name evidence="19" type="primary">ga16687</name>
    <name evidence="19" type="ORF">PR202_ga16687</name>
</gene>
<dbReference type="CDD" id="cd07396">
    <property type="entry name" value="MPP_Nbla03831"/>
    <property type="match status" value="1"/>
</dbReference>
<comment type="catalytic activity">
    <reaction evidence="15">
        <text>ADP-D-ribose + H2O = D-ribose 5-phosphate + AMP + 2 H(+)</text>
        <dbReference type="Rhea" id="RHEA:10412"/>
        <dbReference type="ChEBI" id="CHEBI:15377"/>
        <dbReference type="ChEBI" id="CHEBI:15378"/>
        <dbReference type="ChEBI" id="CHEBI:57967"/>
        <dbReference type="ChEBI" id="CHEBI:78346"/>
        <dbReference type="ChEBI" id="CHEBI:456215"/>
        <dbReference type="EC" id="3.6.1.53"/>
    </reaction>
</comment>